<dbReference type="InterPro" id="IPR013783">
    <property type="entry name" value="Ig-like_fold"/>
</dbReference>
<dbReference type="GeneID" id="5892025"/>
<evidence type="ECO:0000313" key="4">
    <source>
        <dbReference type="EMBL" id="EDQ88546.1"/>
    </source>
</evidence>
<dbReference type="FunCoup" id="A9V1D3">
    <property type="interactions" value="3"/>
</dbReference>
<dbReference type="Gene3D" id="2.60.40.10">
    <property type="entry name" value="Immunoglobulins"/>
    <property type="match status" value="1"/>
</dbReference>
<evidence type="ECO:0008006" key="6">
    <source>
        <dbReference type="Google" id="ProtNLM"/>
    </source>
</evidence>
<protein>
    <recommendedName>
        <fullName evidence="6">Fibronectin type-III domain-containing protein</fullName>
    </recommendedName>
</protein>
<dbReference type="Proteomes" id="UP000001357">
    <property type="component" value="Unassembled WGS sequence"/>
</dbReference>
<feature type="domain" description="Fibronectin type-III" evidence="3">
    <location>
        <begin position="269"/>
        <end position="364"/>
    </location>
</feature>
<dbReference type="AlphaFoldDB" id="A9V1D3"/>
<evidence type="ECO:0000259" key="3">
    <source>
        <dbReference type="PROSITE" id="PS50853"/>
    </source>
</evidence>
<dbReference type="InterPro" id="IPR000095">
    <property type="entry name" value="CRIB_dom"/>
</dbReference>
<dbReference type="STRING" id="81824.A9V1D3"/>
<dbReference type="OMA" id="CAGMETH"/>
<dbReference type="eggNOG" id="KOG4485">
    <property type="taxonomic scope" value="Eukaryota"/>
</dbReference>
<dbReference type="PANTHER" id="PTHR21437:SF1">
    <property type="entry name" value="WIDE AWAKE"/>
    <property type="match status" value="1"/>
</dbReference>
<dbReference type="InParanoid" id="A9V1D3"/>
<evidence type="ECO:0000256" key="1">
    <source>
        <dbReference type="SAM" id="MobiDB-lite"/>
    </source>
</evidence>
<dbReference type="CDD" id="cd00063">
    <property type="entry name" value="FN3"/>
    <property type="match status" value="1"/>
</dbReference>
<feature type="region of interest" description="Disordered" evidence="1">
    <location>
        <begin position="1"/>
        <end position="27"/>
    </location>
</feature>
<dbReference type="PROSITE" id="PS50108">
    <property type="entry name" value="CRIB"/>
    <property type="match status" value="1"/>
</dbReference>
<evidence type="ECO:0000259" key="2">
    <source>
        <dbReference type="PROSITE" id="PS50108"/>
    </source>
</evidence>
<feature type="region of interest" description="Disordered" evidence="1">
    <location>
        <begin position="1006"/>
        <end position="1033"/>
    </location>
</feature>
<accession>A9V1D3</accession>
<proteinExistence type="predicted"/>
<gene>
    <name evidence="4" type="ORF">MONBRDRAFT_8870</name>
</gene>
<feature type="region of interest" description="Disordered" evidence="1">
    <location>
        <begin position="67"/>
        <end position="108"/>
    </location>
</feature>
<dbReference type="PANTHER" id="PTHR21437">
    <property type="entry name" value="WIDE AWAKE"/>
    <property type="match status" value="1"/>
</dbReference>
<dbReference type="KEGG" id="mbr:MONBRDRAFT_8870"/>
<keyword evidence="5" id="KW-1185">Reference proteome</keyword>
<name>A9V1D3_MONBE</name>
<dbReference type="InterPro" id="IPR036116">
    <property type="entry name" value="FN3_sf"/>
</dbReference>
<organism evidence="4 5">
    <name type="scientific">Monosiga brevicollis</name>
    <name type="common">Choanoflagellate</name>
    <dbReference type="NCBI Taxonomy" id="81824"/>
    <lineage>
        <taxon>Eukaryota</taxon>
        <taxon>Choanoflagellata</taxon>
        <taxon>Craspedida</taxon>
        <taxon>Salpingoecidae</taxon>
        <taxon>Monosiga</taxon>
    </lineage>
</organism>
<dbReference type="EMBL" id="CH991554">
    <property type="protein sequence ID" value="EDQ88546.1"/>
    <property type="molecule type" value="Genomic_DNA"/>
</dbReference>
<feature type="compositionally biased region" description="Low complexity" evidence="1">
    <location>
        <begin position="94"/>
        <end position="105"/>
    </location>
</feature>
<dbReference type="PROSITE" id="PS50853">
    <property type="entry name" value="FN3"/>
    <property type="match status" value="1"/>
</dbReference>
<dbReference type="InterPro" id="IPR039269">
    <property type="entry name" value="ANKFN1"/>
</dbReference>
<evidence type="ECO:0000313" key="5">
    <source>
        <dbReference type="Proteomes" id="UP000001357"/>
    </source>
</evidence>
<sequence length="1151" mass="126302">MSNTDARPFDRAHAIARAPQEPDRHPEISTPVEFEHFLHVGVSNLAEVNELCLDQQAKFQEVVERRQRRLPETPTQRFSDEQHTQRATPKLTPSHASSSSLQSNRRYSRTTSTKMLKAFMRSDSPKSTATDDELRLHIADAIHAVENNQVEKLNDLLKREIIDVNSRDDDEHTLLDLAVMLNLRGAVRLLQLYGGIENDKYTDAKARKTRLEVILRAKQIEVRKILTAIQEGNDRLYQEYDLKNKMCTRAELLFRKFDSNYRKAGVPAAPSLVRLSVHSPTSIRVQIGHVRDHGQAVVTRYKVEWSTDPTFADSQHVFIPSVVESYILEGLVEGAPCYIRVASLNIKGVGPAVKAQPPFIVPSSWRQLDDRPYRTTRLRTSLAAIQDQLMSIGVENDDGSFGASGVPATPSKAKAKLMAKFGSGLKPVRQVKRGLHLAVVAFDPAQPSRVLTINGTPPVVPIEASVSPQETAALVQWIQQLSFDWGASRGMADLTEDVASLQARKRAAEAVACLQGLFNTLDLGLLYHEPIKEDNGALIITAVQSLPQSEWSGISNALSWSDTEGLAVSSTPGGADAASTPARLLSSLSDLVTFASGAIEPQLEGLYLSVLVPRSTVGGLQVTVLKHQAAVLPLVRLRTAHNISRDEWAYLRGAGQNTERGREGTATHGHELLKSIVEQAPAALALLGIPASAAPQWRLYADNVWELSPQASALVLVSPSSEFLTETTHKAHSENRDQLVMPAAWFERLCWQTLDPDAHQQYSRLWLQAGNLASQLQYEARAALGAEGASKRQMANVAAEAQRSMIKNAVQSEGQPPNLNCLVCQDTAKAGKRYCKSCYGVLYKHIKQVIEMIHREGSRFETDGTSTEMLIRLREAMSRTKQRLRRPCSGLTLQLLRMHLTRAVALAEQTVTMYSELDEISQDQDSSQELSTASNASAFAGVATCGDVNQAQATAEQLNKLPQLADILESGHLVPQFVNTNSGPMLVLMPATAPLLSVLLETSSSREEQLRVDPGPTGPHFTSSRLEDSPRSVTARGRMPWEVQECAGMETHSFLMETTQASDEDFALADEMTHGRTCWMDNELPSSTATTVPLSHGIAFAMTGPSKTPCRYEATQSLDWQSTLFSSAASQGLAPAHQGSLPLWTSPVISG</sequence>
<reference evidence="4 5" key="1">
    <citation type="journal article" date="2008" name="Nature">
        <title>The genome of the choanoflagellate Monosiga brevicollis and the origin of metazoans.</title>
        <authorList>
            <consortium name="JGI Sequencing"/>
            <person name="King N."/>
            <person name="Westbrook M.J."/>
            <person name="Young S.L."/>
            <person name="Kuo A."/>
            <person name="Abedin M."/>
            <person name="Chapman J."/>
            <person name="Fairclough S."/>
            <person name="Hellsten U."/>
            <person name="Isogai Y."/>
            <person name="Letunic I."/>
            <person name="Marr M."/>
            <person name="Pincus D."/>
            <person name="Putnam N."/>
            <person name="Rokas A."/>
            <person name="Wright K.J."/>
            <person name="Zuzow R."/>
            <person name="Dirks W."/>
            <person name="Good M."/>
            <person name="Goodstein D."/>
            <person name="Lemons D."/>
            <person name="Li W."/>
            <person name="Lyons J.B."/>
            <person name="Morris A."/>
            <person name="Nichols S."/>
            <person name="Richter D.J."/>
            <person name="Salamov A."/>
            <person name="Bork P."/>
            <person name="Lim W.A."/>
            <person name="Manning G."/>
            <person name="Miller W.T."/>
            <person name="McGinnis W."/>
            <person name="Shapiro H."/>
            <person name="Tjian R."/>
            <person name="Grigoriev I.V."/>
            <person name="Rokhsar D."/>
        </authorList>
    </citation>
    <scope>NUCLEOTIDE SEQUENCE [LARGE SCALE GENOMIC DNA]</scope>
    <source>
        <strain evidence="5">MX1 / ATCC 50154</strain>
    </source>
</reference>
<dbReference type="InterPro" id="IPR003961">
    <property type="entry name" value="FN3_dom"/>
</dbReference>
<dbReference type="RefSeq" id="XP_001746650.1">
    <property type="nucleotide sequence ID" value="XM_001746598.1"/>
</dbReference>
<dbReference type="SMART" id="SM00060">
    <property type="entry name" value="FN3"/>
    <property type="match status" value="1"/>
</dbReference>
<dbReference type="SUPFAM" id="SSF49265">
    <property type="entry name" value="Fibronectin type III"/>
    <property type="match status" value="1"/>
</dbReference>
<feature type="domain" description="CRIB" evidence="2">
    <location>
        <begin position="28"/>
        <end position="41"/>
    </location>
</feature>